<gene>
    <name evidence="1" type="ORF">NIIDNTM18_00300</name>
</gene>
<reference evidence="1 2" key="1">
    <citation type="submission" date="2020-07" db="EMBL/GenBank/DDBJ databases">
        <title>Complete genome sequence of Mycolicibacterium litorale like strain isolated from cardiac implantable electronic device infection.</title>
        <authorList>
            <person name="Fukano H."/>
            <person name="Miyama H."/>
            <person name="Hoshino Y."/>
        </authorList>
    </citation>
    <scope>NUCLEOTIDE SEQUENCE [LARGE SCALE GENOMIC DNA]</scope>
    <source>
        <strain evidence="1 2">NIIDNTM18</strain>
    </source>
</reference>
<dbReference type="Proteomes" id="UP000515734">
    <property type="component" value="Chromosome"/>
</dbReference>
<dbReference type="EMBL" id="AP023287">
    <property type="protein sequence ID" value="BCI50752.1"/>
    <property type="molecule type" value="Genomic_DNA"/>
</dbReference>
<protein>
    <submittedName>
        <fullName evidence="1">Uncharacterized protein</fullName>
    </submittedName>
</protein>
<proteinExistence type="predicted"/>
<sequence length="203" mass="22319">MDPSADELIDPFAKILVSSYTSASAAARSFTAEWDYPPTQMLKVHTFRSIIQANVDRSDRYVLHAGYSEAGRVQVTDRDTRESYLIRSRTMVDIDEAKNGDHQLSLFVVTTPRPVAGFPNLLAYKFNRKGMTLWTCPTKYASQDSRRLVPANSPELLGFWPFIDVPAPPPDGGGGGFFDQGAVDPFDDLGDPDIDDLGEAGGL</sequence>
<organism evidence="1 2">
    <name type="scientific">Mycolicibacterium litorale</name>
    <dbReference type="NCBI Taxonomy" id="758802"/>
    <lineage>
        <taxon>Bacteria</taxon>
        <taxon>Bacillati</taxon>
        <taxon>Actinomycetota</taxon>
        <taxon>Actinomycetes</taxon>
        <taxon>Mycobacteriales</taxon>
        <taxon>Mycobacteriaceae</taxon>
        <taxon>Mycolicibacterium</taxon>
    </lineage>
</organism>
<dbReference type="AlphaFoldDB" id="A0A6S6NYA8"/>
<evidence type="ECO:0000313" key="2">
    <source>
        <dbReference type="Proteomes" id="UP000515734"/>
    </source>
</evidence>
<dbReference type="RefSeq" id="WP_185293817.1">
    <property type="nucleotide sequence ID" value="NZ_AP023287.1"/>
</dbReference>
<evidence type="ECO:0000313" key="1">
    <source>
        <dbReference type="EMBL" id="BCI50752.1"/>
    </source>
</evidence>
<accession>A0A6S6NYA8</accession>
<name>A0A6S6NYA8_9MYCO</name>